<dbReference type="AlphaFoldDB" id="A0A085TTV9"/>
<dbReference type="eggNOG" id="ENOG50326WF">
    <property type="taxonomic scope" value="Bacteria"/>
</dbReference>
<dbReference type="EMBL" id="AQRC01000012">
    <property type="protein sequence ID" value="KFE34156.1"/>
    <property type="molecule type" value="Genomic_DNA"/>
</dbReference>
<feature type="transmembrane region" description="Helical" evidence="1">
    <location>
        <begin position="173"/>
        <end position="194"/>
    </location>
</feature>
<feature type="transmembrane region" description="Helical" evidence="1">
    <location>
        <begin position="12"/>
        <end position="35"/>
    </location>
</feature>
<keyword evidence="1" id="KW-1133">Transmembrane helix</keyword>
<feature type="transmembrane region" description="Helical" evidence="1">
    <location>
        <begin position="47"/>
        <end position="72"/>
    </location>
</feature>
<protein>
    <submittedName>
        <fullName evidence="2">Uncharacterized protein</fullName>
    </submittedName>
</protein>
<proteinExistence type="predicted"/>
<evidence type="ECO:0000313" key="2">
    <source>
        <dbReference type="EMBL" id="KFE34156.1"/>
    </source>
</evidence>
<gene>
    <name evidence="2" type="ORF">DW2_14185</name>
</gene>
<dbReference type="RefSeq" id="WP_038147648.1">
    <property type="nucleotide sequence ID" value="NZ_AQRC01000012.1"/>
</dbReference>
<evidence type="ECO:0000313" key="3">
    <source>
        <dbReference type="Proteomes" id="UP000028607"/>
    </source>
</evidence>
<comment type="caution">
    <text evidence="2">The sequence shown here is derived from an EMBL/GenBank/DDBJ whole genome shotgun (WGS) entry which is preliminary data.</text>
</comment>
<reference evidence="2 3" key="2">
    <citation type="journal article" date="2015" name="Antonie Van Leeuwenhoek">
        <title>Thioclava indica sp. nov., isolated from surface seawater of the Indian Ocean.</title>
        <authorList>
            <person name="Liu Y."/>
            <person name="Lai Q."/>
            <person name="Du J."/>
            <person name="Xu H."/>
            <person name="Jiang L."/>
            <person name="Shao Z."/>
        </authorList>
    </citation>
    <scope>NUCLEOTIDE SEQUENCE [LARGE SCALE GENOMIC DNA]</scope>
    <source>
        <strain evidence="2 3">13D2W-2</strain>
    </source>
</reference>
<feature type="transmembrane region" description="Helical" evidence="1">
    <location>
        <begin position="117"/>
        <end position="136"/>
    </location>
</feature>
<organism evidence="2 3">
    <name type="scientific">Thioclava atlantica</name>
    <dbReference type="NCBI Taxonomy" id="1317124"/>
    <lineage>
        <taxon>Bacteria</taxon>
        <taxon>Pseudomonadati</taxon>
        <taxon>Pseudomonadota</taxon>
        <taxon>Alphaproteobacteria</taxon>
        <taxon>Rhodobacterales</taxon>
        <taxon>Paracoccaceae</taxon>
        <taxon>Thioclava</taxon>
    </lineage>
</organism>
<evidence type="ECO:0000256" key="1">
    <source>
        <dbReference type="SAM" id="Phobius"/>
    </source>
</evidence>
<dbReference type="Proteomes" id="UP000028607">
    <property type="component" value="Unassembled WGS sequence"/>
</dbReference>
<dbReference type="OrthoDB" id="7844666at2"/>
<feature type="transmembrane region" description="Helical" evidence="1">
    <location>
        <begin position="142"/>
        <end position="161"/>
    </location>
</feature>
<reference evidence="3" key="1">
    <citation type="submission" date="2013-04" db="EMBL/GenBank/DDBJ databases">
        <title>Thioclava sp. 13D2W-2 Genome Sequencing.</title>
        <authorList>
            <person name="Lai Q."/>
            <person name="Li G."/>
            <person name="Shao Z."/>
        </authorList>
    </citation>
    <scope>NUCLEOTIDE SEQUENCE [LARGE SCALE GENOMIC DNA]</scope>
    <source>
        <strain evidence="3">13D2W-2</strain>
    </source>
</reference>
<accession>A0A085TTV9</accession>
<keyword evidence="3" id="KW-1185">Reference proteome</keyword>
<keyword evidence="1" id="KW-0812">Transmembrane</keyword>
<keyword evidence="1" id="KW-0472">Membrane</keyword>
<name>A0A085TTV9_9RHOB</name>
<feature type="transmembrane region" description="Helical" evidence="1">
    <location>
        <begin position="84"/>
        <end position="105"/>
    </location>
</feature>
<sequence length="201" mass="22007">MNGSTVFPISHFWPVAIGFLALSINYFVQGGAAVAHGPRWSGDEVKWGRTLGLWGIFLGGVGQLVTGIYLMVGLTWFPVFDNAAPLYMAAVAFSIYGIHWIVIGARRFLGADSGPEAWMAIPLFGLSALGMISFFGNGDTPVGILFIGLVLIYVAEIYTRWTNSESGERWTGYFQLATGAWLFYLAFAVTLNMANGMNWWV</sequence>
<dbReference type="PATRIC" id="fig|1317124.6.peg.2850"/>